<name>A0A183LMM5_9TREM</name>
<sequence length="102" mass="11188">MVEPTGTYVPANIALLGHYDRQARPPRQGSSFGRGLLLVPNPGKRERIGVGLAILRLDGMIGSNSNNSNNNDVDTGLQMVSYWQSFQIDRNKLLECLCNSAK</sequence>
<accession>A0A183LMM5</accession>
<reference evidence="1 2" key="1">
    <citation type="submission" date="2018-11" db="EMBL/GenBank/DDBJ databases">
        <authorList>
            <consortium name="Pathogen Informatics"/>
        </authorList>
    </citation>
    <scope>NUCLEOTIDE SEQUENCE [LARGE SCALE GENOMIC DNA]</scope>
    <source>
        <strain evidence="1 2">Zambia</strain>
    </source>
</reference>
<dbReference type="Proteomes" id="UP000277204">
    <property type="component" value="Unassembled WGS sequence"/>
</dbReference>
<dbReference type="EMBL" id="UZAI01001675">
    <property type="protein sequence ID" value="VDO64300.1"/>
    <property type="molecule type" value="Genomic_DNA"/>
</dbReference>
<evidence type="ECO:0000313" key="1">
    <source>
        <dbReference type="EMBL" id="VDO64300.1"/>
    </source>
</evidence>
<keyword evidence="2" id="KW-1185">Reference proteome</keyword>
<dbReference type="AlphaFoldDB" id="A0A183LMM5"/>
<evidence type="ECO:0000313" key="2">
    <source>
        <dbReference type="Proteomes" id="UP000277204"/>
    </source>
</evidence>
<protein>
    <submittedName>
        <fullName evidence="1">Uncharacterized protein</fullName>
    </submittedName>
</protein>
<gene>
    <name evidence="1" type="ORF">SMRZ_LOCUS5049</name>
</gene>
<organism evidence="1 2">
    <name type="scientific">Schistosoma margrebowiei</name>
    <dbReference type="NCBI Taxonomy" id="48269"/>
    <lineage>
        <taxon>Eukaryota</taxon>
        <taxon>Metazoa</taxon>
        <taxon>Spiralia</taxon>
        <taxon>Lophotrochozoa</taxon>
        <taxon>Platyhelminthes</taxon>
        <taxon>Trematoda</taxon>
        <taxon>Digenea</taxon>
        <taxon>Strigeidida</taxon>
        <taxon>Schistosomatoidea</taxon>
        <taxon>Schistosomatidae</taxon>
        <taxon>Schistosoma</taxon>
    </lineage>
</organism>
<proteinExistence type="predicted"/>